<evidence type="ECO:0000313" key="2">
    <source>
        <dbReference type="EMBL" id="KAF5831572.1"/>
    </source>
</evidence>
<protein>
    <submittedName>
        <fullName evidence="2">Uncharacterized protein</fullName>
    </submittedName>
</protein>
<accession>A0ABQ7GAD8</accession>
<evidence type="ECO:0000256" key="1">
    <source>
        <dbReference type="SAM" id="MobiDB-lite"/>
    </source>
</evidence>
<feature type="compositionally biased region" description="Basic and acidic residues" evidence="1">
    <location>
        <begin position="848"/>
        <end position="859"/>
    </location>
</feature>
<dbReference type="EMBL" id="MU069938">
    <property type="protein sequence ID" value="KAF5831572.1"/>
    <property type="molecule type" value="Genomic_DNA"/>
</dbReference>
<dbReference type="Proteomes" id="UP000815325">
    <property type="component" value="Unassembled WGS sequence"/>
</dbReference>
<gene>
    <name evidence="2" type="ORF">DUNSADRAFT_12952</name>
</gene>
<organism evidence="2 3">
    <name type="scientific">Dunaliella salina</name>
    <name type="common">Green alga</name>
    <name type="synonym">Protococcus salinus</name>
    <dbReference type="NCBI Taxonomy" id="3046"/>
    <lineage>
        <taxon>Eukaryota</taxon>
        <taxon>Viridiplantae</taxon>
        <taxon>Chlorophyta</taxon>
        <taxon>core chlorophytes</taxon>
        <taxon>Chlorophyceae</taxon>
        <taxon>CS clade</taxon>
        <taxon>Chlamydomonadales</taxon>
        <taxon>Dunaliellaceae</taxon>
        <taxon>Dunaliella</taxon>
    </lineage>
</organism>
<reference evidence="2" key="1">
    <citation type="submission" date="2017-08" db="EMBL/GenBank/DDBJ databases">
        <authorList>
            <person name="Polle J.E."/>
            <person name="Barry K."/>
            <person name="Cushman J."/>
            <person name="Schmutz J."/>
            <person name="Tran D."/>
            <person name="Hathwaick L.T."/>
            <person name="Yim W.C."/>
            <person name="Jenkins J."/>
            <person name="Mckie-Krisberg Z.M."/>
            <person name="Prochnik S."/>
            <person name="Lindquist E."/>
            <person name="Dockter R.B."/>
            <person name="Adam C."/>
            <person name="Molina H."/>
            <person name="Bunkerborg J."/>
            <person name="Jin E."/>
            <person name="Buchheim M."/>
            <person name="Magnuson J."/>
        </authorList>
    </citation>
    <scope>NUCLEOTIDE SEQUENCE</scope>
    <source>
        <strain evidence="2">CCAP 19/18</strain>
    </source>
</reference>
<feature type="region of interest" description="Disordered" evidence="1">
    <location>
        <begin position="796"/>
        <end position="868"/>
    </location>
</feature>
<feature type="compositionally biased region" description="Polar residues" evidence="1">
    <location>
        <begin position="796"/>
        <end position="811"/>
    </location>
</feature>
<evidence type="ECO:0000313" key="3">
    <source>
        <dbReference type="Proteomes" id="UP000815325"/>
    </source>
</evidence>
<comment type="caution">
    <text evidence="2">The sequence shown here is derived from an EMBL/GenBank/DDBJ whole genome shotgun (WGS) entry which is preliminary data.</text>
</comment>
<feature type="region of interest" description="Disordered" evidence="1">
    <location>
        <begin position="899"/>
        <end position="932"/>
    </location>
</feature>
<proteinExistence type="predicted"/>
<sequence>MLLAIAFYDHKAQHPSSDLPSFLSLISSQDHAKPLHLRIQKLIDRAAEDASTGHLEARQVLVVLDFVLLLQSSLETVTSVFPDIEPHGNGSAVAMYPMGISLPSNASSTVDCEYQLAATGASHNVVSALLPKAAGFMHAHEGSEAAAVLLYQAQRFCQFHEMDETHVTQDLLRLLNRHHALPLVWVKLITDSCFALFRSTWPATEICRLEQLISDAAVGQLVQRAMHETPLLAADVSWSIVLTIVSICGLTKLPPYDLGNHSPFMSLRPGVSSLHFSKLVQAQYLNVESCESIITSHILLRAPCIWNADHGNFVPCRTISGGFLDIFKALRSDLEARCEEPSGPAILALMNAALMRVLRVGDQFEMTDQKFQEQADCYNFFSWIATRTDDASVFFKAMEMLYGTKTRLPHDKLVVYMTLGSVGQRPQYDYGTDFAEFWSSYLLGAKYPEGFHPFERGPECQLLAERGLQMLVKPTPQALEPSLQPAYNLVGSSSQSSINMEHASRRRSSFKPWMAEQVRQVDREKSDSGLSPAGALKHSILGGCLDGGQYASRHLEVWRAALVYGLAAQAPSSRERPHLLQQALDVFVSAADEAFSDTAMPPVQVEEVVVWLGPCLAGVDIAADPVALPEGVPFRRWLHAADWSGLFEKLPECDTDTEAEHSLPGKVPVTVSESREHFPDDLPDPFPSIPEDLAGIDPSAQLVAAYACDMDPRLLLQLSSSWMMCSEFKLLFWEVLSSKAGWPCKLGPGAGAAAVTSAAMEAYRSNGQKGGVRPSVAKSSLWVLLQKWASWESNLQEAQQTSDTDLSGVSSEQQQDQQQEHGEEQPHPTGMDSIAESMLDTRSPHAFQGEDRPQGESRPQRNNPAPTSALAFATAALKAESQSFRPRKGALWDDERKFASSLRKTSAKTNKARGKKRDGKQSKAGGSMWTKD</sequence>
<name>A0ABQ7GAD8_DUNSA</name>
<keyword evidence="3" id="KW-1185">Reference proteome</keyword>